<dbReference type="InterPro" id="IPR009078">
    <property type="entry name" value="Ferritin-like_SF"/>
</dbReference>
<protein>
    <submittedName>
        <fullName evidence="2">DUF892 family protein</fullName>
    </submittedName>
</protein>
<dbReference type="SUPFAM" id="SSF47240">
    <property type="entry name" value="Ferritin-like"/>
    <property type="match status" value="1"/>
</dbReference>
<proteinExistence type="predicted"/>
<dbReference type="EMBL" id="JABURA010000001">
    <property type="protein sequence ID" value="NUB90302.1"/>
    <property type="molecule type" value="Genomic_DNA"/>
</dbReference>
<organism evidence="2 3">
    <name type="scientific">Haloterrigena gelatinilytica</name>
    <dbReference type="NCBI Taxonomy" id="2741724"/>
    <lineage>
        <taxon>Archaea</taxon>
        <taxon>Methanobacteriati</taxon>
        <taxon>Methanobacteriota</taxon>
        <taxon>Stenosarchaea group</taxon>
        <taxon>Halobacteria</taxon>
        <taxon>Halobacteriales</taxon>
        <taxon>Natrialbaceae</taxon>
        <taxon>Haloterrigena</taxon>
    </lineage>
</organism>
<reference evidence="2" key="1">
    <citation type="submission" date="2020-06" db="EMBL/GenBank/DDBJ databases">
        <title>Haloterrigena sp. nov., an extremely halophilic archaeon isolated from a saline sediment.</title>
        <authorList>
            <person name="Liu B.-B."/>
        </authorList>
    </citation>
    <scope>NUCLEOTIDE SEQUENCE</scope>
    <source>
        <strain evidence="2">SYSU A121-1</strain>
    </source>
</reference>
<dbReference type="Proteomes" id="UP000728647">
    <property type="component" value="Unassembled WGS sequence"/>
</dbReference>
<accession>A0A8J8GM38</accession>
<evidence type="ECO:0000256" key="1">
    <source>
        <dbReference type="SAM" id="MobiDB-lite"/>
    </source>
</evidence>
<dbReference type="Gene3D" id="1.20.1260.10">
    <property type="match status" value="1"/>
</dbReference>
<dbReference type="OrthoDB" id="346437at2157"/>
<dbReference type="InterPro" id="IPR012347">
    <property type="entry name" value="Ferritin-like"/>
</dbReference>
<name>A0A8J8GM38_9EURY</name>
<evidence type="ECO:0000313" key="2">
    <source>
        <dbReference type="EMBL" id="NUB90302.1"/>
    </source>
</evidence>
<sequence>MSTTATTARDALTAQLERLYAIERELQSALETLSTDVSIDTLDEIRALECREQLQYVIDQHREETETHVDRIERAFDALGAEPKTRPVPALDGLLADKEAFNNVVLNDGLRPLFYIQTMLQLEAVECTAYETTMALAGALEDGEEGDETTGAGDAVVDALEHNYDDERRMRTDLEELADGEAVETLLAASPIDDAPRESLDRSRRERSHPDRHGATDP</sequence>
<feature type="region of interest" description="Disordered" evidence="1">
    <location>
        <begin position="181"/>
        <end position="218"/>
    </location>
</feature>
<evidence type="ECO:0000313" key="3">
    <source>
        <dbReference type="Proteomes" id="UP000728647"/>
    </source>
</evidence>
<dbReference type="InterPro" id="IPR010287">
    <property type="entry name" value="DUF892_YciF-like"/>
</dbReference>
<feature type="compositionally biased region" description="Basic and acidic residues" evidence="1">
    <location>
        <begin position="194"/>
        <end position="218"/>
    </location>
</feature>
<comment type="caution">
    <text evidence="2">The sequence shown here is derived from an EMBL/GenBank/DDBJ whole genome shotgun (WGS) entry which is preliminary data.</text>
</comment>
<dbReference type="AlphaFoldDB" id="A0A8J8GM38"/>
<dbReference type="RefSeq" id="WP_174701370.1">
    <property type="nucleotide sequence ID" value="NZ_JABURA010000001.1"/>
</dbReference>
<dbReference type="Pfam" id="PF05974">
    <property type="entry name" value="DUF892"/>
    <property type="match status" value="1"/>
</dbReference>
<gene>
    <name evidence="2" type="ORF">HT576_04530</name>
</gene>